<evidence type="ECO:0000313" key="10">
    <source>
        <dbReference type="Proteomes" id="UP001321786"/>
    </source>
</evidence>
<evidence type="ECO:0000256" key="2">
    <source>
        <dbReference type="ARBA" id="ARBA00006602"/>
    </source>
</evidence>
<feature type="coiled-coil region" evidence="7">
    <location>
        <begin position="59"/>
        <end position="86"/>
    </location>
</feature>
<dbReference type="GO" id="GO:0015031">
    <property type="term" value="P:protein transport"/>
    <property type="evidence" value="ECO:0007669"/>
    <property type="project" value="UniProtKB-KW"/>
</dbReference>
<evidence type="ECO:0000256" key="1">
    <source>
        <dbReference type="ARBA" id="ARBA00003041"/>
    </source>
</evidence>
<feature type="domain" description="Flagellar assembly protein FliH/Type III secretion system HrpE" evidence="8">
    <location>
        <begin position="124"/>
        <end position="249"/>
    </location>
</feature>
<gene>
    <name evidence="9" type="ORF">HLPR_17110</name>
</gene>
<dbReference type="KEGG" id="hprf:HLPR_17110"/>
<evidence type="ECO:0000256" key="6">
    <source>
        <dbReference type="ARBA" id="ARBA00023225"/>
    </source>
</evidence>
<evidence type="ECO:0000256" key="5">
    <source>
        <dbReference type="ARBA" id="ARBA00022927"/>
    </source>
</evidence>
<name>A0AAU9ESF1_9FIRM</name>
<reference evidence="9 10" key="1">
    <citation type="submission" date="2023-08" db="EMBL/GenBank/DDBJ databases">
        <title>Helicovermis profunda gen. nov., sp. nov., a novel mesophilic, fermentative bacterium within the Bacillota from a deep-sea hydrothermal vent chimney.</title>
        <authorList>
            <person name="Miyazaki U."/>
            <person name="Mizutani D."/>
            <person name="Hashimoto Y."/>
            <person name="Tame A."/>
            <person name="Sawayama S."/>
            <person name="Miyazaki J."/>
            <person name="Takai K."/>
            <person name="Nakagawa S."/>
        </authorList>
    </citation>
    <scope>NUCLEOTIDE SEQUENCE [LARGE SCALE GENOMIC DNA]</scope>
    <source>
        <strain evidence="9 10">S502</strain>
    </source>
</reference>
<dbReference type="GO" id="GO:0044781">
    <property type="term" value="P:bacterial-type flagellum organization"/>
    <property type="evidence" value="ECO:0007669"/>
    <property type="project" value="UniProtKB-KW"/>
</dbReference>
<evidence type="ECO:0000313" key="9">
    <source>
        <dbReference type="EMBL" id="BEP29380.1"/>
    </source>
</evidence>
<dbReference type="AlphaFoldDB" id="A0AAU9ESF1"/>
<keyword evidence="6" id="KW-1006">Bacterial flagellum protein export</keyword>
<dbReference type="InterPro" id="IPR018035">
    <property type="entry name" value="Flagellar_FliH/T3SS_HrpE"/>
</dbReference>
<dbReference type="PANTHER" id="PTHR34982:SF1">
    <property type="entry name" value="FLAGELLAR ASSEMBLY PROTEIN FLIH"/>
    <property type="match status" value="1"/>
</dbReference>
<comment type="similarity">
    <text evidence="2">Belongs to the FliH family.</text>
</comment>
<protein>
    <recommendedName>
        <fullName evidence="8">Flagellar assembly protein FliH/Type III secretion system HrpE domain-containing protein</fullName>
    </recommendedName>
</protein>
<organism evidence="9 10">
    <name type="scientific">Helicovermis profundi</name>
    <dbReference type="NCBI Taxonomy" id="3065157"/>
    <lineage>
        <taxon>Bacteria</taxon>
        <taxon>Bacillati</taxon>
        <taxon>Bacillota</taxon>
        <taxon>Clostridia</taxon>
        <taxon>Helicovermis</taxon>
    </lineage>
</organism>
<dbReference type="Proteomes" id="UP001321786">
    <property type="component" value="Chromosome"/>
</dbReference>
<evidence type="ECO:0000256" key="3">
    <source>
        <dbReference type="ARBA" id="ARBA00022448"/>
    </source>
</evidence>
<accession>A0AAU9ESF1</accession>
<evidence type="ECO:0000256" key="7">
    <source>
        <dbReference type="SAM" id="Coils"/>
    </source>
</evidence>
<evidence type="ECO:0000259" key="8">
    <source>
        <dbReference type="Pfam" id="PF02108"/>
    </source>
</evidence>
<comment type="function">
    <text evidence="1">Needed for flagellar regrowth and assembly.</text>
</comment>
<evidence type="ECO:0000256" key="4">
    <source>
        <dbReference type="ARBA" id="ARBA00022795"/>
    </source>
</evidence>
<keyword evidence="3" id="KW-0813">Transport</keyword>
<keyword evidence="7" id="KW-0175">Coiled coil</keyword>
<keyword evidence="10" id="KW-1185">Reference proteome</keyword>
<sequence>MSKVFKASRVVLDNKKYKLADDIIITNQEIISSFDLTSTQKPGVENDDDIVEKTRKDTENYMDQLVQESKEKIKEAENEYNNIIEKAYDDSKAILEKSKIEGFNIGKEQGLEKARTEMIEIISEINKNKETSINKYNKIISDSEEDIVNLVISIVDKIMNRIIDTDDSYLIEIVKKAIEKTSYKGIVTLKVFSDDYINALTIKDKIISNYEDVDDILIKEDSSLTKGSCIIETSYGSVDSGIWTQFEKLKLEFLDLLRSE</sequence>
<dbReference type="Gene3D" id="1.20.5.2950">
    <property type="match status" value="1"/>
</dbReference>
<keyword evidence="4" id="KW-1005">Bacterial flagellum biogenesis</keyword>
<dbReference type="PANTHER" id="PTHR34982">
    <property type="entry name" value="YOP PROTEINS TRANSLOCATION PROTEIN L"/>
    <property type="match status" value="1"/>
</dbReference>
<dbReference type="EMBL" id="AP028654">
    <property type="protein sequence ID" value="BEP29380.1"/>
    <property type="molecule type" value="Genomic_DNA"/>
</dbReference>
<dbReference type="InterPro" id="IPR051472">
    <property type="entry name" value="T3SS_Stator/FliH"/>
</dbReference>
<dbReference type="Pfam" id="PF02108">
    <property type="entry name" value="FliH"/>
    <property type="match status" value="1"/>
</dbReference>
<keyword evidence="5" id="KW-0653">Protein transport</keyword>
<proteinExistence type="inferred from homology"/>
<dbReference type="GO" id="GO:0005829">
    <property type="term" value="C:cytosol"/>
    <property type="evidence" value="ECO:0007669"/>
    <property type="project" value="TreeGrafter"/>
</dbReference>
<dbReference type="RefSeq" id="WP_338535018.1">
    <property type="nucleotide sequence ID" value="NZ_AP028654.1"/>
</dbReference>